<dbReference type="SUPFAM" id="SSF47336">
    <property type="entry name" value="ACP-like"/>
    <property type="match status" value="1"/>
</dbReference>
<comment type="caution">
    <text evidence="2">The sequence shown here is derived from an EMBL/GenBank/DDBJ whole genome shotgun (WGS) entry which is preliminary data.</text>
</comment>
<dbReference type="InterPro" id="IPR036736">
    <property type="entry name" value="ACP-like_sf"/>
</dbReference>
<dbReference type="PROSITE" id="PS50075">
    <property type="entry name" value="CARRIER"/>
    <property type="match status" value="1"/>
</dbReference>
<feature type="domain" description="Carrier" evidence="1">
    <location>
        <begin position="7"/>
        <end position="85"/>
    </location>
</feature>
<reference evidence="2 3" key="1">
    <citation type="submission" date="2019-02" db="EMBL/GenBank/DDBJ databases">
        <title>Deep-cultivation of Planctomycetes and their phenomic and genomic characterization uncovers novel biology.</title>
        <authorList>
            <person name="Wiegand S."/>
            <person name="Jogler M."/>
            <person name="Boedeker C."/>
            <person name="Pinto D."/>
            <person name="Vollmers J."/>
            <person name="Rivas-Marin E."/>
            <person name="Kohn T."/>
            <person name="Peeters S.H."/>
            <person name="Heuer A."/>
            <person name="Rast P."/>
            <person name="Oberbeckmann S."/>
            <person name="Bunk B."/>
            <person name="Jeske O."/>
            <person name="Meyerdierks A."/>
            <person name="Storesund J.E."/>
            <person name="Kallscheuer N."/>
            <person name="Luecker S."/>
            <person name="Lage O.M."/>
            <person name="Pohl T."/>
            <person name="Merkel B.J."/>
            <person name="Hornburger P."/>
            <person name="Mueller R.-W."/>
            <person name="Bruemmer F."/>
            <person name="Labrenz M."/>
            <person name="Spormann A.M."/>
            <person name="Op Den Camp H."/>
            <person name="Overmann J."/>
            <person name="Amann R."/>
            <person name="Jetten M.S.M."/>
            <person name="Mascher T."/>
            <person name="Medema M.H."/>
            <person name="Devos D.P."/>
            <person name="Kaster A.-K."/>
            <person name="Ovreas L."/>
            <person name="Rohde M."/>
            <person name="Galperin M.Y."/>
            <person name="Jogler C."/>
        </authorList>
    </citation>
    <scope>NUCLEOTIDE SEQUENCE [LARGE SCALE GENOMIC DNA]</scope>
    <source>
        <strain evidence="2 3">Enr8</strain>
    </source>
</reference>
<accession>A0A5C5UWD2</accession>
<proteinExistence type="predicted"/>
<evidence type="ECO:0000313" key="2">
    <source>
        <dbReference type="EMBL" id="TWT29675.1"/>
    </source>
</evidence>
<dbReference type="AlphaFoldDB" id="A0A5C5UWD2"/>
<name>A0A5C5UWD2_9BACT</name>
<dbReference type="RefSeq" id="WP_186767843.1">
    <property type="nucleotide sequence ID" value="NZ_SJPF01000007.1"/>
</dbReference>
<evidence type="ECO:0000313" key="3">
    <source>
        <dbReference type="Proteomes" id="UP000318878"/>
    </source>
</evidence>
<organism evidence="2 3">
    <name type="scientific">Blastopirellula retiformator</name>
    <dbReference type="NCBI Taxonomy" id="2527970"/>
    <lineage>
        <taxon>Bacteria</taxon>
        <taxon>Pseudomonadati</taxon>
        <taxon>Planctomycetota</taxon>
        <taxon>Planctomycetia</taxon>
        <taxon>Pirellulales</taxon>
        <taxon>Pirellulaceae</taxon>
        <taxon>Blastopirellula</taxon>
    </lineage>
</organism>
<protein>
    <submittedName>
        <fullName evidence="2">Acyl carrier protein</fullName>
    </submittedName>
</protein>
<dbReference type="Gene3D" id="1.10.1200.10">
    <property type="entry name" value="ACP-like"/>
    <property type="match status" value="1"/>
</dbReference>
<gene>
    <name evidence="2" type="primary">acpP_4</name>
    <name evidence="2" type="ORF">Enr8_48630</name>
</gene>
<dbReference type="Proteomes" id="UP000318878">
    <property type="component" value="Unassembled WGS sequence"/>
</dbReference>
<dbReference type="EMBL" id="SJPF01000007">
    <property type="protein sequence ID" value="TWT29675.1"/>
    <property type="molecule type" value="Genomic_DNA"/>
</dbReference>
<sequence length="85" mass="9728">MGTETNSPPPEVFSWLRKEIAERRQIRLDLIHAESSLAEDLIPDSFELIELATAVEEHFGVRIDFDEVVDIETLGDFSNLIESKR</sequence>
<dbReference type="Pfam" id="PF00550">
    <property type="entry name" value="PP-binding"/>
    <property type="match status" value="1"/>
</dbReference>
<keyword evidence="3" id="KW-1185">Reference proteome</keyword>
<evidence type="ECO:0000259" key="1">
    <source>
        <dbReference type="PROSITE" id="PS50075"/>
    </source>
</evidence>
<dbReference type="InterPro" id="IPR009081">
    <property type="entry name" value="PP-bd_ACP"/>
</dbReference>